<reference evidence="3 4" key="1">
    <citation type="submission" date="2018-02" db="EMBL/GenBank/DDBJ databases">
        <title>Draft genome of wild Prunus yedoensis var. nudiflora.</title>
        <authorList>
            <person name="Baek S."/>
            <person name="Kim J.-H."/>
            <person name="Choi K."/>
            <person name="Kim G.-B."/>
            <person name="Cho A."/>
            <person name="Jang H."/>
            <person name="Shin C.-H."/>
            <person name="Yu H.-J."/>
            <person name="Mun J.-H."/>
        </authorList>
    </citation>
    <scope>NUCLEOTIDE SEQUENCE [LARGE SCALE GENOMIC DNA]</scope>
    <source>
        <strain evidence="4">cv. Jeju island</strain>
        <tissue evidence="3">Leaf</tissue>
    </source>
</reference>
<dbReference type="InterPro" id="IPR013989">
    <property type="entry name" value="Dev_and_cell_death_domain"/>
</dbReference>
<sequence length="285" mass="31832">MGAGRKTETFTAPPYQGLATYTTSMRNLIKKHLGGVIFGCKDITINECLSKQLFGLPAAHFLYVQNIFPGLPLFLFNYTDRKLHGIYEAAGYGQMNINPCGWTTDGSNTHFLHRLSSVLGCTAGHCLKESKLASVEVAPRTSAPQISQLASVEVAPRTSEPQKTLNWRSCFVALPSHDKIEEPEWLEELTSEAEDFRDVEDSVAGSSHSSFDQRSRESPCSLSAQKSGEIPLSLFEHQALIAKLIEEVGELKAFKTEQSQKISYLEYKLEHAETEIQRLKVWFED</sequence>
<evidence type="ECO:0000256" key="1">
    <source>
        <dbReference type="SAM" id="MobiDB-lite"/>
    </source>
</evidence>
<feature type="region of interest" description="Disordered" evidence="1">
    <location>
        <begin position="197"/>
        <end position="222"/>
    </location>
</feature>
<dbReference type="Proteomes" id="UP000250321">
    <property type="component" value="Unassembled WGS sequence"/>
</dbReference>
<evidence type="ECO:0000259" key="2">
    <source>
        <dbReference type="PROSITE" id="PS51222"/>
    </source>
</evidence>
<evidence type="ECO:0000313" key="4">
    <source>
        <dbReference type="Proteomes" id="UP000250321"/>
    </source>
</evidence>
<comment type="caution">
    <text evidence="3">The sequence shown here is derived from an EMBL/GenBank/DDBJ whole genome shotgun (WGS) entry which is preliminary data.</text>
</comment>
<dbReference type="InterPro" id="IPR044832">
    <property type="entry name" value="NRP-like"/>
</dbReference>
<feature type="domain" description="DCD" evidence="2">
    <location>
        <begin position="31"/>
        <end position="160"/>
    </location>
</feature>
<evidence type="ECO:0000313" key="3">
    <source>
        <dbReference type="EMBL" id="PQQ12331.1"/>
    </source>
</evidence>
<organism evidence="3 4">
    <name type="scientific">Prunus yedoensis var. nudiflora</name>
    <dbReference type="NCBI Taxonomy" id="2094558"/>
    <lineage>
        <taxon>Eukaryota</taxon>
        <taxon>Viridiplantae</taxon>
        <taxon>Streptophyta</taxon>
        <taxon>Embryophyta</taxon>
        <taxon>Tracheophyta</taxon>
        <taxon>Spermatophyta</taxon>
        <taxon>Magnoliopsida</taxon>
        <taxon>eudicotyledons</taxon>
        <taxon>Gunneridae</taxon>
        <taxon>Pentapetalae</taxon>
        <taxon>rosids</taxon>
        <taxon>fabids</taxon>
        <taxon>Rosales</taxon>
        <taxon>Rosaceae</taxon>
        <taxon>Amygdaloideae</taxon>
        <taxon>Amygdaleae</taxon>
        <taxon>Prunus</taxon>
    </lineage>
</organism>
<gene>
    <name evidence="3" type="ORF">Pyn_25060</name>
</gene>
<name>A0A314Z655_PRUYE</name>
<dbReference type="PANTHER" id="PTHR46034">
    <property type="match status" value="1"/>
</dbReference>
<accession>A0A314Z655</accession>
<dbReference type="Pfam" id="PF10539">
    <property type="entry name" value="Dev_Cell_Death"/>
    <property type="match status" value="1"/>
</dbReference>
<dbReference type="PROSITE" id="PS51222">
    <property type="entry name" value="DCD"/>
    <property type="match status" value="1"/>
</dbReference>
<dbReference type="SMART" id="SM00767">
    <property type="entry name" value="DCD"/>
    <property type="match status" value="1"/>
</dbReference>
<dbReference type="GO" id="GO:0034976">
    <property type="term" value="P:response to endoplasmic reticulum stress"/>
    <property type="evidence" value="ECO:0007669"/>
    <property type="project" value="InterPro"/>
</dbReference>
<dbReference type="OrthoDB" id="45365at2759"/>
<dbReference type="PANTHER" id="PTHR46034:SF7">
    <property type="entry name" value="INFLUENZA VIRUS NS1A-BINDING PROTEIN"/>
    <property type="match status" value="1"/>
</dbReference>
<proteinExistence type="predicted"/>
<dbReference type="AlphaFoldDB" id="A0A314Z655"/>
<protein>
    <recommendedName>
        <fullName evidence="2">DCD domain-containing protein</fullName>
    </recommendedName>
</protein>
<dbReference type="EMBL" id="PJQY01000362">
    <property type="protein sequence ID" value="PQQ12331.1"/>
    <property type="molecule type" value="Genomic_DNA"/>
</dbReference>
<keyword evidence="4" id="KW-1185">Reference proteome</keyword>